<keyword evidence="5" id="KW-0808">Transferase</keyword>
<dbReference type="PANTHER" id="PTHR11601:SF34">
    <property type="entry name" value="CYSTEINE DESULFURASE"/>
    <property type="match status" value="1"/>
</dbReference>
<evidence type="ECO:0000256" key="6">
    <source>
        <dbReference type="ARBA" id="ARBA00022723"/>
    </source>
</evidence>
<dbReference type="InterPro" id="IPR016454">
    <property type="entry name" value="Cysteine_dSase"/>
</dbReference>
<evidence type="ECO:0000256" key="2">
    <source>
        <dbReference type="ARBA" id="ARBA00003120"/>
    </source>
</evidence>
<evidence type="ECO:0000313" key="13">
    <source>
        <dbReference type="Proteomes" id="UP001515660"/>
    </source>
</evidence>
<dbReference type="Proteomes" id="UP001515660">
    <property type="component" value="Unassembled WGS sequence"/>
</dbReference>
<dbReference type="PIRSF" id="PIRSF005572">
    <property type="entry name" value="NifS"/>
    <property type="match status" value="1"/>
</dbReference>
<evidence type="ECO:0000256" key="8">
    <source>
        <dbReference type="ARBA" id="ARBA00023004"/>
    </source>
</evidence>
<dbReference type="Gene3D" id="3.90.1150.10">
    <property type="entry name" value="Aspartate Aminotransferase, domain 1"/>
    <property type="match status" value="1"/>
</dbReference>
<name>A0ABX0G842_9RHOB</name>
<reference evidence="12 13" key="1">
    <citation type="journal article" date="2022" name="Microorganisms">
        <title>Genome Sequence and Characterization of a Xanthorhodopsin-Containing, Aerobic Anoxygenic Phototrophic Rhodobacter Species, Isolated from Mesophilic Conditions at Yellowstone National Park.</title>
        <authorList>
            <person name="Kyndt J.A."/>
            <person name="Robertson S."/>
            <person name="Shoffstall I.B."/>
            <person name="Ramaley R.F."/>
            <person name="Meyer T.E."/>
        </authorList>
    </citation>
    <scope>NUCLEOTIDE SEQUENCE [LARGE SCALE GENOMIC DNA]</scope>
    <source>
        <strain evidence="12 13">M37P</strain>
    </source>
</reference>
<keyword evidence="8" id="KW-0408">Iron</keyword>
<feature type="domain" description="Aminotransferase class V" evidence="11">
    <location>
        <begin position="119"/>
        <end position="331"/>
    </location>
</feature>
<evidence type="ECO:0000259" key="11">
    <source>
        <dbReference type="Pfam" id="PF00266"/>
    </source>
</evidence>
<dbReference type="RefSeq" id="WP_166402901.1">
    <property type="nucleotide sequence ID" value="NZ_JAANHS010000005.1"/>
</dbReference>
<evidence type="ECO:0000256" key="5">
    <source>
        <dbReference type="ARBA" id="ARBA00022679"/>
    </source>
</evidence>
<dbReference type="Gene3D" id="3.40.640.10">
    <property type="entry name" value="Type I PLP-dependent aspartate aminotransferase-like (Major domain)"/>
    <property type="match status" value="1"/>
</dbReference>
<sequence>MSRLYLDWNATAPLRPEAKAAMLAAMEVVGNPSSVHAEGRAARALVERARAQVAAALGADGADVVFTSGATEAAALACAGRGLVCAGVEHDAVAAWCEAGLAVDGQGRVTVPDPPRSALQLANSETGVIQDLPQGLAVSDLTQAFGKIAFAFNWLGCDSGLVSAHKLGGPKGIGALVVRQGVEVLAQLKGGGQEMGRRAGTENLIGIAGFGAAAEAAARDLANGVWEEVAELRNILEMQLSAAENETICVGNGSPRLPNTLCLIAPGWKGETQVMAMDLAGFAISAGSACSSGKVRTSRVLTAMGLDPALAGQAIRVSIGPGTRRDEVLRFGEAWTKAYAKARARAA</sequence>
<evidence type="ECO:0000256" key="1">
    <source>
        <dbReference type="ARBA" id="ARBA00001933"/>
    </source>
</evidence>
<keyword evidence="13" id="KW-1185">Reference proteome</keyword>
<dbReference type="PANTHER" id="PTHR11601">
    <property type="entry name" value="CYSTEINE DESULFURYLASE FAMILY MEMBER"/>
    <property type="match status" value="1"/>
</dbReference>
<dbReference type="InterPro" id="IPR015421">
    <property type="entry name" value="PyrdxlP-dep_Trfase_major"/>
</dbReference>
<comment type="cofactor">
    <cofactor evidence="1">
        <name>pyridoxal 5'-phosphate</name>
        <dbReference type="ChEBI" id="CHEBI:597326"/>
    </cofactor>
</comment>
<evidence type="ECO:0000256" key="4">
    <source>
        <dbReference type="ARBA" id="ARBA00013558"/>
    </source>
</evidence>
<gene>
    <name evidence="12" type="ORF">G8O29_08995</name>
</gene>
<dbReference type="GO" id="GO:0008483">
    <property type="term" value="F:transaminase activity"/>
    <property type="evidence" value="ECO:0007669"/>
    <property type="project" value="UniProtKB-KW"/>
</dbReference>
<evidence type="ECO:0000256" key="7">
    <source>
        <dbReference type="ARBA" id="ARBA00022898"/>
    </source>
</evidence>
<dbReference type="InterPro" id="IPR000192">
    <property type="entry name" value="Aminotrans_V_dom"/>
</dbReference>
<dbReference type="InterPro" id="IPR015424">
    <property type="entry name" value="PyrdxlP-dep_Trfase"/>
</dbReference>
<dbReference type="Pfam" id="PF00266">
    <property type="entry name" value="Aminotran_5"/>
    <property type="match status" value="2"/>
</dbReference>
<evidence type="ECO:0000256" key="10">
    <source>
        <dbReference type="ARBA" id="ARBA00050776"/>
    </source>
</evidence>
<comment type="caution">
    <text evidence="12">The sequence shown here is derived from an EMBL/GenBank/DDBJ whole genome shotgun (WGS) entry which is preliminary data.</text>
</comment>
<evidence type="ECO:0000256" key="3">
    <source>
        <dbReference type="ARBA" id="ARBA00006490"/>
    </source>
</evidence>
<dbReference type="EMBL" id="JAANHS010000005">
    <property type="protein sequence ID" value="NHB76876.1"/>
    <property type="molecule type" value="Genomic_DNA"/>
</dbReference>
<keyword evidence="6" id="KW-0479">Metal-binding</keyword>
<organism evidence="12 13">
    <name type="scientific">Rhodobacter calidifons</name>
    <dbReference type="NCBI Taxonomy" id="2715277"/>
    <lineage>
        <taxon>Bacteria</taxon>
        <taxon>Pseudomonadati</taxon>
        <taxon>Pseudomonadota</taxon>
        <taxon>Alphaproteobacteria</taxon>
        <taxon>Rhodobacterales</taxon>
        <taxon>Rhodobacter group</taxon>
        <taxon>Rhodobacter</taxon>
    </lineage>
</organism>
<feature type="domain" description="Aminotransferase class V" evidence="11">
    <location>
        <begin position="5"/>
        <end position="80"/>
    </location>
</feature>
<evidence type="ECO:0000256" key="9">
    <source>
        <dbReference type="ARBA" id="ARBA00023014"/>
    </source>
</evidence>
<dbReference type="InterPro" id="IPR015422">
    <property type="entry name" value="PyrdxlP-dep_Trfase_small"/>
</dbReference>
<proteinExistence type="inferred from homology"/>
<evidence type="ECO:0000313" key="12">
    <source>
        <dbReference type="EMBL" id="NHB76876.1"/>
    </source>
</evidence>
<comment type="function">
    <text evidence="2">Catalyzes the removal of elemental sulfur atoms from cysteine to produce alanine. Seems to participate in the biosynthesis of the nitrogenase metalloclusters by providing the inorganic sulfur required for the Fe-S core formation.</text>
</comment>
<dbReference type="Gene3D" id="1.10.260.50">
    <property type="match status" value="1"/>
</dbReference>
<comment type="catalytic activity">
    <reaction evidence="10">
        <text>(sulfur carrier)-H + L-cysteine = (sulfur carrier)-SH + L-alanine</text>
        <dbReference type="Rhea" id="RHEA:43892"/>
        <dbReference type="Rhea" id="RHEA-COMP:14737"/>
        <dbReference type="Rhea" id="RHEA-COMP:14739"/>
        <dbReference type="ChEBI" id="CHEBI:29917"/>
        <dbReference type="ChEBI" id="CHEBI:35235"/>
        <dbReference type="ChEBI" id="CHEBI:57972"/>
        <dbReference type="ChEBI" id="CHEBI:64428"/>
        <dbReference type="EC" id="2.8.1.7"/>
    </reaction>
</comment>
<dbReference type="SUPFAM" id="SSF53383">
    <property type="entry name" value="PLP-dependent transferases"/>
    <property type="match status" value="1"/>
</dbReference>
<keyword evidence="9" id="KW-0411">Iron-sulfur</keyword>
<accession>A0ABX0G842</accession>
<comment type="similarity">
    <text evidence="3">Belongs to the class-V pyridoxal-phosphate-dependent aminotransferase family. NifS/IscS subfamily.</text>
</comment>
<protein>
    <recommendedName>
        <fullName evidence="4">Cysteine desulfurase</fullName>
    </recommendedName>
</protein>
<keyword evidence="12" id="KW-0032">Aminotransferase</keyword>
<keyword evidence="7" id="KW-0663">Pyridoxal phosphate</keyword>